<keyword evidence="3" id="KW-1185">Reference proteome</keyword>
<comment type="caution">
    <text evidence="2">The sequence shown here is derived from an EMBL/GenBank/DDBJ whole genome shotgun (WGS) entry which is preliminary data.</text>
</comment>
<protein>
    <submittedName>
        <fullName evidence="2">Lipoprotein YhcN</fullName>
    </submittedName>
</protein>
<dbReference type="EMBL" id="PVXO01000036">
    <property type="protein sequence ID" value="PRR78811.1"/>
    <property type="molecule type" value="Genomic_DNA"/>
</dbReference>
<reference evidence="2 3" key="1">
    <citation type="submission" date="2018-03" db="EMBL/GenBank/DDBJ databases">
        <title>Genome sequence of Clostridium liquoris DSM 100320.</title>
        <authorList>
            <person name="Poehlein A."/>
            <person name="Daniel R."/>
        </authorList>
    </citation>
    <scope>NUCLEOTIDE SEQUENCE [LARGE SCALE GENOMIC DNA]</scope>
    <source>
        <strain evidence="2 3">DSM 100320</strain>
    </source>
</reference>
<keyword evidence="1" id="KW-0732">Signal</keyword>
<evidence type="ECO:0000313" key="2">
    <source>
        <dbReference type="EMBL" id="PRR78811.1"/>
    </source>
</evidence>
<dbReference type="GO" id="GO:0030435">
    <property type="term" value="P:sporulation resulting in formation of a cellular spore"/>
    <property type="evidence" value="ECO:0007669"/>
    <property type="project" value="InterPro"/>
</dbReference>
<dbReference type="Proteomes" id="UP000239706">
    <property type="component" value="Unassembled WGS sequence"/>
</dbReference>
<proteinExistence type="predicted"/>
<dbReference type="NCBIfam" id="TIGR02898">
    <property type="entry name" value="spore_YhcN_YlaJ"/>
    <property type="match status" value="1"/>
</dbReference>
<gene>
    <name evidence="2" type="primary">yhcN</name>
    <name evidence="2" type="ORF">CLLI_13930</name>
</gene>
<name>A0A2T0B4J1_9CLOT</name>
<dbReference type="RefSeq" id="WP_106063508.1">
    <property type="nucleotide sequence ID" value="NZ_PVXO01000036.1"/>
</dbReference>
<dbReference type="InterPro" id="IPR014247">
    <property type="entry name" value="Spore_lipoprot_YhcN/YlaJ"/>
</dbReference>
<dbReference type="Pfam" id="PF09580">
    <property type="entry name" value="Spore_YhcN_YlaJ"/>
    <property type="match status" value="1"/>
</dbReference>
<dbReference type="AlphaFoldDB" id="A0A2T0B4J1"/>
<dbReference type="OrthoDB" id="1707228at2"/>
<evidence type="ECO:0000313" key="3">
    <source>
        <dbReference type="Proteomes" id="UP000239706"/>
    </source>
</evidence>
<feature type="signal peptide" evidence="1">
    <location>
        <begin position="1"/>
        <end position="24"/>
    </location>
</feature>
<evidence type="ECO:0000256" key="1">
    <source>
        <dbReference type="SAM" id="SignalP"/>
    </source>
</evidence>
<accession>A0A2T0B4J1</accession>
<keyword evidence="2" id="KW-0449">Lipoprotein</keyword>
<feature type="chain" id="PRO_5039124202" evidence="1">
    <location>
        <begin position="25"/>
        <end position="157"/>
    </location>
</feature>
<dbReference type="InterPro" id="IPR019076">
    <property type="entry name" value="Spore_lipoprot_YhcN/YlaJ-like"/>
</dbReference>
<sequence>MKFKNKNMIVSSVLLILFSLNVSACANKNVAPTPTEITPEKSAPLAVTDLSKRADKIAKQLTTIKGVKVANVVISEDAALVGITLDKTVKGDMTNNIKSEVDKKVKAIDSKIKTVAVSADPDIVQRITHIGTGISQGKPMSEFSAEIQELFRRIMPK</sequence>
<organism evidence="2 3">
    <name type="scientific">Clostridium liquoris</name>
    <dbReference type="NCBI Taxonomy" id="1289519"/>
    <lineage>
        <taxon>Bacteria</taxon>
        <taxon>Bacillati</taxon>
        <taxon>Bacillota</taxon>
        <taxon>Clostridia</taxon>
        <taxon>Eubacteriales</taxon>
        <taxon>Clostridiaceae</taxon>
        <taxon>Clostridium</taxon>
    </lineage>
</organism>